<sequence>MNSQQATDKLTRKGIKPTANRILVYKALLSHSAPMSLGDMETLMPSMDKSSIFRTLTLFLEHDVVHAFEDGRGILNYELCEEEGKCDHHDGHIHFYCETCQRSFCLDDIHIPSFELPEGFCPHSVSFVIKGECPECKRKKSSPLHRT</sequence>
<dbReference type="PANTHER" id="PTHR33202:SF22">
    <property type="entry name" value="HYDROGEN PEROXIDE SENSITIVE REPRESSOR"/>
    <property type="match status" value="1"/>
</dbReference>
<dbReference type="InterPro" id="IPR036390">
    <property type="entry name" value="WH_DNA-bd_sf"/>
</dbReference>
<dbReference type="InterPro" id="IPR036388">
    <property type="entry name" value="WH-like_DNA-bd_sf"/>
</dbReference>
<dbReference type="GO" id="GO:0003700">
    <property type="term" value="F:DNA-binding transcription factor activity"/>
    <property type="evidence" value="ECO:0007669"/>
    <property type="project" value="InterPro"/>
</dbReference>
<reference evidence="3 4" key="1">
    <citation type="submission" date="2019-09" db="EMBL/GenBank/DDBJ databases">
        <title>Distinct polysaccharide growth profiles of human intestinal Prevotella copri isolates.</title>
        <authorList>
            <person name="Fehlner-Peach H."/>
            <person name="Magnabosco C."/>
            <person name="Raghavan V."/>
            <person name="Scher J.U."/>
            <person name="Tett A."/>
            <person name="Cox L.M."/>
            <person name="Gottsegen C."/>
            <person name="Watters A."/>
            <person name="Wiltshire- Gordon J.D."/>
            <person name="Segata N."/>
            <person name="Bonneau R."/>
            <person name="Littman D.R."/>
        </authorList>
    </citation>
    <scope>NUCLEOTIDE SEQUENCE [LARGE SCALE GENOMIC DNA]</scope>
    <source>
        <strain evidence="4">iAQ1173</strain>
    </source>
</reference>
<name>A0A6A7WDU9_9BACT</name>
<proteinExistence type="predicted"/>
<feature type="binding site" evidence="1">
    <location>
        <position position="100"/>
    </location>
    <ligand>
        <name>Zn(2+)</name>
        <dbReference type="ChEBI" id="CHEBI:29105"/>
    </ligand>
</feature>
<gene>
    <name evidence="3" type="ORF">F7D20_11620</name>
</gene>
<dbReference type="GO" id="GO:0045892">
    <property type="term" value="P:negative regulation of DNA-templated transcription"/>
    <property type="evidence" value="ECO:0007669"/>
    <property type="project" value="TreeGrafter"/>
</dbReference>
<dbReference type="RefSeq" id="WP_158464171.1">
    <property type="nucleotide sequence ID" value="NZ_VZAD01000088.1"/>
</dbReference>
<keyword evidence="1" id="KW-0479">Metal-binding</keyword>
<dbReference type="SUPFAM" id="SSF46785">
    <property type="entry name" value="Winged helix' DNA-binding domain"/>
    <property type="match status" value="1"/>
</dbReference>
<dbReference type="AlphaFoldDB" id="A0A6A7WDU9"/>
<comment type="cofactor">
    <cofactor evidence="2">
        <name>Mn(2+)</name>
        <dbReference type="ChEBI" id="CHEBI:29035"/>
    </cofactor>
    <cofactor evidence="2">
        <name>Fe(2+)</name>
        <dbReference type="ChEBI" id="CHEBI:29033"/>
    </cofactor>
    <text evidence="2">Binds 1 Mn(2+) or Fe(2+) ion per subunit.</text>
</comment>
<evidence type="ECO:0000256" key="1">
    <source>
        <dbReference type="PIRSR" id="PIRSR602481-1"/>
    </source>
</evidence>
<keyword evidence="2" id="KW-0408">Iron</keyword>
<organism evidence="3 4">
    <name type="scientific">Segatella copri</name>
    <dbReference type="NCBI Taxonomy" id="165179"/>
    <lineage>
        <taxon>Bacteria</taxon>
        <taxon>Pseudomonadati</taxon>
        <taxon>Bacteroidota</taxon>
        <taxon>Bacteroidia</taxon>
        <taxon>Bacteroidales</taxon>
        <taxon>Prevotellaceae</taxon>
        <taxon>Segatella</taxon>
    </lineage>
</organism>
<evidence type="ECO:0000313" key="4">
    <source>
        <dbReference type="Proteomes" id="UP000384372"/>
    </source>
</evidence>
<evidence type="ECO:0000256" key="2">
    <source>
        <dbReference type="PIRSR" id="PIRSR602481-2"/>
    </source>
</evidence>
<dbReference type="GO" id="GO:0000976">
    <property type="term" value="F:transcription cis-regulatory region binding"/>
    <property type="evidence" value="ECO:0007669"/>
    <property type="project" value="TreeGrafter"/>
</dbReference>
<keyword evidence="4" id="KW-1185">Reference proteome</keyword>
<dbReference type="PANTHER" id="PTHR33202">
    <property type="entry name" value="ZINC UPTAKE REGULATION PROTEIN"/>
    <property type="match status" value="1"/>
</dbReference>
<comment type="cofactor">
    <cofactor evidence="1">
        <name>Zn(2+)</name>
        <dbReference type="ChEBI" id="CHEBI:29105"/>
    </cofactor>
    <text evidence="1">Binds 1 zinc ion per subunit.</text>
</comment>
<dbReference type="Proteomes" id="UP000384372">
    <property type="component" value="Unassembled WGS sequence"/>
</dbReference>
<feature type="binding site" evidence="2">
    <location>
        <position position="90"/>
    </location>
    <ligand>
        <name>Fe cation</name>
        <dbReference type="ChEBI" id="CHEBI:24875"/>
    </ligand>
</feature>
<feature type="binding site" evidence="1">
    <location>
        <position position="133"/>
    </location>
    <ligand>
        <name>Zn(2+)</name>
        <dbReference type="ChEBI" id="CHEBI:29105"/>
    </ligand>
</feature>
<dbReference type="InterPro" id="IPR002481">
    <property type="entry name" value="FUR"/>
</dbReference>
<dbReference type="EMBL" id="VZAD01000088">
    <property type="protein sequence ID" value="MQP12585.1"/>
    <property type="molecule type" value="Genomic_DNA"/>
</dbReference>
<dbReference type="GO" id="GO:0008270">
    <property type="term" value="F:zinc ion binding"/>
    <property type="evidence" value="ECO:0007669"/>
    <property type="project" value="TreeGrafter"/>
</dbReference>
<feature type="binding site" evidence="1">
    <location>
        <position position="136"/>
    </location>
    <ligand>
        <name>Zn(2+)</name>
        <dbReference type="ChEBI" id="CHEBI:29105"/>
    </ligand>
</feature>
<evidence type="ECO:0000313" key="3">
    <source>
        <dbReference type="EMBL" id="MQP12585.1"/>
    </source>
</evidence>
<dbReference type="OrthoDB" id="594893at2"/>
<keyword evidence="1" id="KW-0862">Zinc</keyword>
<protein>
    <submittedName>
        <fullName evidence="3">Transcriptional repressor</fullName>
    </submittedName>
</protein>
<comment type="caution">
    <text evidence="3">The sequence shown here is derived from an EMBL/GenBank/DDBJ whole genome shotgun (WGS) entry which is preliminary data.</text>
</comment>
<dbReference type="Gene3D" id="1.10.10.10">
    <property type="entry name" value="Winged helix-like DNA-binding domain superfamily/Winged helix DNA-binding domain"/>
    <property type="match status" value="1"/>
</dbReference>
<feature type="binding site" evidence="1">
    <location>
        <position position="97"/>
    </location>
    <ligand>
        <name>Zn(2+)</name>
        <dbReference type="ChEBI" id="CHEBI:29105"/>
    </ligand>
</feature>
<feature type="binding site" evidence="2">
    <location>
        <position position="88"/>
    </location>
    <ligand>
        <name>Fe cation</name>
        <dbReference type="ChEBI" id="CHEBI:24875"/>
    </ligand>
</feature>
<accession>A0A6A7WDU9</accession>
<dbReference type="GO" id="GO:1900376">
    <property type="term" value="P:regulation of secondary metabolite biosynthetic process"/>
    <property type="evidence" value="ECO:0007669"/>
    <property type="project" value="TreeGrafter"/>
</dbReference>